<feature type="coiled-coil region" evidence="15">
    <location>
        <begin position="4"/>
        <end position="31"/>
    </location>
</feature>
<evidence type="ECO:0000256" key="5">
    <source>
        <dbReference type="ARBA" id="ARBA00022695"/>
    </source>
</evidence>
<protein>
    <recommendedName>
        <fullName evidence="14">Adenylyltransferase and sulfurtransferase uba4</fullName>
    </recommendedName>
    <alternativeName>
        <fullName evidence="14">Common component for nitrate reductase and xanthine dehydrogenase protein F</fullName>
    </alternativeName>
    <alternativeName>
        <fullName evidence="14">Ubiquitin-like protein activator 4</fullName>
    </alternativeName>
    <domain>
        <recommendedName>
            <fullName evidence="14">Molybdopterin-synthase adenylyltransferase</fullName>
            <ecNumber evidence="14">2.7.7.80</ecNumber>
        </recommendedName>
        <alternativeName>
            <fullName evidence="14">Adenylyltransferase uba4</fullName>
        </alternativeName>
        <alternativeName>
            <fullName evidence="14">Sulfur carrier protein MOCS2A adenylyltransferase</fullName>
        </alternativeName>
    </domain>
    <domain>
        <recommendedName>
            <fullName evidence="14">Molybdopterin-synthase sulfurtransferase</fullName>
            <ecNumber evidence="14">2.8.1.11</ecNumber>
        </recommendedName>
        <alternativeName>
            <fullName evidence="14">Sulfurtransferase uba4</fullName>
        </alternativeName>
        <alternativeName>
            <fullName evidence="14">Sulfur carrier protein MOCS2A sulfurtransferase</fullName>
        </alternativeName>
    </domain>
</protein>
<evidence type="ECO:0000313" key="17">
    <source>
        <dbReference type="EMBL" id="KAF4126977.1"/>
    </source>
</evidence>
<keyword evidence="5 17" id="KW-0548">Nucleotidyltransferase</keyword>
<evidence type="ECO:0000256" key="10">
    <source>
        <dbReference type="ARBA" id="ARBA00022840"/>
    </source>
</evidence>
<dbReference type="HAMAP" id="MF_03049">
    <property type="entry name" value="MOCS3_Uba4"/>
    <property type="match status" value="1"/>
</dbReference>
<feature type="active site" description="Glycyl thioester intermediate; for adenylyltransferase activity" evidence="14">
    <location>
        <position position="235"/>
    </location>
</feature>
<dbReference type="InterPro" id="IPR045886">
    <property type="entry name" value="ThiF/MoeB/HesA"/>
</dbReference>
<sequence>MDRITHLQREIAQREAELADLKAQLALAESQERLSDEHEDEASGWKWPLSRREYDRYSRQMVVPKFGLQGQLKLRKTRVLLVGAGGLGCPAAAYLAGSGVGKIGIVDGDVVDTSNLHRQICHSTGRVGTSKVDSVITFLKELNPDIAYRAHHGHLTTLNARDIVSGYDVVLDCTDHPASRYLVSDICVLLGRPLVSASALQTSGQLMRLNDGPGRGPCYRCVFPRPPPPESVVGCGEGGILGPVVGVMGVLQALEAIKLIVADGGPPPAPPTMLIFSAADPATPFRSVRMRGRRRDCFACGDDARLTLGSLETSMDYVRFCGVRAPVRLLAPEERVSPEEYVVAAARGGHVLIDVRDREPFTLGSIDGSINIPIGRFTSHRVAEGEDAGKLPEWWPADAVPPGAPIYLVCRVGNDSQIAARKLKDLGLDRGGRFIGDIRGGLQAWRETVDPTMPST</sequence>
<evidence type="ECO:0000259" key="16">
    <source>
        <dbReference type="PROSITE" id="PS50206"/>
    </source>
</evidence>
<dbReference type="PROSITE" id="PS50206">
    <property type="entry name" value="RHODANESE_3"/>
    <property type="match status" value="1"/>
</dbReference>
<evidence type="ECO:0000256" key="12">
    <source>
        <dbReference type="ARBA" id="ARBA00023268"/>
    </source>
</evidence>
<comment type="subcellular location">
    <subcellularLocation>
        <location evidence="1">Cytoplasm</location>
        <location evidence="1">Cytosol</location>
    </subcellularLocation>
</comment>
<keyword evidence="9 14" id="KW-0862">Zinc</keyword>
<dbReference type="GO" id="GO:0006777">
    <property type="term" value="P:Mo-molybdopterin cofactor biosynthetic process"/>
    <property type="evidence" value="ECO:0007669"/>
    <property type="project" value="UniProtKB-UniRule"/>
</dbReference>
<accession>A0A9P5D5A1</accession>
<feature type="binding site" evidence="14">
    <location>
        <position position="131"/>
    </location>
    <ligand>
        <name>ATP</name>
        <dbReference type="ChEBI" id="CHEBI:30616"/>
    </ligand>
</feature>
<feature type="binding site" evidence="14">
    <location>
        <begin position="114"/>
        <end position="118"/>
    </location>
    <ligand>
        <name>ATP</name>
        <dbReference type="ChEBI" id="CHEBI:30616"/>
    </ligand>
</feature>
<comment type="function">
    <text evidence="13">Plays a central role in 2-thiolation of mcm(5)S(2)U at tRNA wobble positions of cytosolic tRNA(Lys), tRNA(Glu) and tRNA(Gln). Also essential during biosynthesis of the molybdenum cofactor. Acts by mediating the C-terminal thiocarboxylation of sulfur carriers urm1 and mocs2a. Its N-terminus first activates urm1 and mocs2a as acyl-adenylates (-COAMP), then the persulfide sulfur on the catalytic cysteine is transferred to urm1 and mocs2a to form thiocarboxylation (-COSH) of their C-terminus. The reaction probably involves hydrogen sulfide that is generated from the persulfide intermediate and that acts as a nucleophile towards urm1 and mocs2a. Subsequently, a transient disulfide bond is formed. Does not use thiosulfate as sulfur donor; nfs1 probably acting as a sulfur donor for thiocarboxylation reactions.</text>
</comment>
<dbReference type="SUPFAM" id="SSF69572">
    <property type="entry name" value="Activating enzymes of the ubiquitin-like proteins"/>
    <property type="match status" value="1"/>
</dbReference>
<dbReference type="GO" id="GO:0004792">
    <property type="term" value="F:thiosulfate-cyanide sulfurtransferase activity"/>
    <property type="evidence" value="ECO:0007669"/>
    <property type="project" value="TreeGrafter"/>
</dbReference>
<keyword evidence="11 14" id="KW-0501">Molybdenum cofactor biosynthesis</keyword>
<keyword evidence="10 14" id="KW-0067">ATP-binding</keyword>
<evidence type="ECO:0000256" key="1">
    <source>
        <dbReference type="ARBA" id="ARBA00004514"/>
    </source>
</evidence>
<feature type="binding site" evidence="14">
    <location>
        <position position="86"/>
    </location>
    <ligand>
        <name>ATP</name>
        <dbReference type="ChEBI" id="CHEBI:30616"/>
    </ligand>
</feature>
<feature type="active site" description="Cysteine persulfide intermediate; for sulfurtransferase activity" evidence="14">
    <location>
        <position position="410"/>
    </location>
</feature>
<dbReference type="GO" id="GO:0005829">
    <property type="term" value="C:cytosol"/>
    <property type="evidence" value="ECO:0007669"/>
    <property type="project" value="UniProtKB-SubCell"/>
</dbReference>
<dbReference type="AlphaFoldDB" id="A0A9P5D5A1"/>
<evidence type="ECO:0000256" key="8">
    <source>
        <dbReference type="ARBA" id="ARBA00022786"/>
    </source>
</evidence>
<comment type="function">
    <text evidence="14">Plays a central role in 2-thiolation of mcm(5)S(2)U at tRNA wobble positions of cytosolic tRNA(Lys), tRNA(Glu) and tRNA(Gln). Also essential during biosynthesis of the molybdenum cofactor. Acts by mediating the C-terminal thiocarboxylation of sulfur carriers urm1 and MOCS2A. Its N-terminus first activates urm1 and MOCS2A as acyl-adenylates (-COAMP), then the persulfide sulfur on the catalytic cysteine is transferred to urm1 and MOCS2A to form thiocarboxylation (-COSH) of their C-terminus. The reaction probably involves hydrogen sulfide that is generated from the persulfide intermediate and that acts as nucleophile towards urm1 and MOCS2A. Subsequently, a transient disulfide bond is formed. Does not use thiosulfate as sulfur donor; nfs1 probably acting as a sulfur donor for thiocarboxylation reactions.</text>
</comment>
<dbReference type="Pfam" id="PF00581">
    <property type="entry name" value="Rhodanese"/>
    <property type="match status" value="1"/>
</dbReference>
<evidence type="ECO:0000256" key="14">
    <source>
        <dbReference type="HAMAP-Rule" id="MF_03049"/>
    </source>
</evidence>
<reference evidence="17" key="1">
    <citation type="submission" date="2020-03" db="EMBL/GenBank/DDBJ databases">
        <title>Site-based positive gene gene selection in Geosmithia morbida across the United States reveals a broad range of putative effectors and factors for local host and environmental adapation.</title>
        <authorList>
            <person name="Onufrak A."/>
            <person name="Murdoch R.W."/>
            <person name="Gazis R."/>
            <person name="Huff M."/>
            <person name="Staton M."/>
            <person name="Klingeman W."/>
            <person name="Hadziabdic D."/>
        </authorList>
    </citation>
    <scope>NUCLEOTIDE SEQUENCE</scope>
    <source>
        <strain evidence="17">1262</strain>
    </source>
</reference>
<comment type="cofactor">
    <cofactor evidence="14">
        <name>Zn(2+)</name>
        <dbReference type="ChEBI" id="CHEBI:29105"/>
    </cofactor>
    <text evidence="14">Binds 1 zinc ion per subunit.</text>
</comment>
<keyword evidence="15" id="KW-0175">Coiled coil</keyword>
<evidence type="ECO:0000313" key="18">
    <source>
        <dbReference type="Proteomes" id="UP000749293"/>
    </source>
</evidence>
<feature type="binding site" evidence="14">
    <location>
        <position position="107"/>
    </location>
    <ligand>
        <name>ATP</name>
        <dbReference type="ChEBI" id="CHEBI:30616"/>
    </ligand>
</feature>
<dbReference type="Gene3D" id="3.40.50.720">
    <property type="entry name" value="NAD(P)-binding Rossmann-like Domain"/>
    <property type="match status" value="1"/>
</dbReference>
<evidence type="ECO:0000256" key="6">
    <source>
        <dbReference type="ARBA" id="ARBA00022723"/>
    </source>
</evidence>
<feature type="binding site" evidence="14">
    <location>
        <position position="297"/>
    </location>
    <ligand>
        <name>Zn(2+)</name>
        <dbReference type="ChEBI" id="CHEBI:29105"/>
    </ligand>
</feature>
<evidence type="ECO:0000256" key="15">
    <source>
        <dbReference type="SAM" id="Coils"/>
    </source>
</evidence>
<dbReference type="FunFam" id="3.40.50.720:FF:000033">
    <property type="entry name" value="Adenylyltransferase and sulfurtransferase MOCS3"/>
    <property type="match status" value="1"/>
</dbReference>
<keyword evidence="6 14" id="KW-0479">Metal-binding</keyword>
<keyword evidence="2 14" id="KW-0963">Cytoplasm</keyword>
<keyword evidence="3 14" id="KW-0808">Transferase</keyword>
<evidence type="ECO:0000256" key="13">
    <source>
        <dbReference type="ARBA" id="ARBA00043893"/>
    </source>
</evidence>
<dbReference type="GO" id="GO:0042292">
    <property type="term" value="F:URM1 activating enzyme activity"/>
    <property type="evidence" value="ECO:0007669"/>
    <property type="project" value="TreeGrafter"/>
</dbReference>
<dbReference type="EC" id="2.7.7.80" evidence="14"/>
<keyword evidence="12 14" id="KW-0511">Multifunctional enzyme</keyword>
<evidence type="ECO:0000256" key="3">
    <source>
        <dbReference type="ARBA" id="ARBA00022679"/>
    </source>
</evidence>
<comment type="catalytic activity">
    <reaction evidence="14">
        <text>[molybdopterin-synthase sulfur-carrier protein]-C-terminal Gly-Gly-AMP + S-sulfanyl-L-cysteinyl-[cysteine desulfurase] + AH2 = [molybdopterin-synthase sulfur-carrier protein]-C-terminal-Gly-aminoethanethioate + L-cysteinyl-[cysteine desulfurase] + A + AMP + 2 H(+)</text>
        <dbReference type="Rhea" id="RHEA:48612"/>
        <dbReference type="Rhea" id="RHEA-COMP:12157"/>
        <dbReference type="Rhea" id="RHEA-COMP:12158"/>
        <dbReference type="Rhea" id="RHEA-COMP:12159"/>
        <dbReference type="Rhea" id="RHEA-COMP:19907"/>
        <dbReference type="ChEBI" id="CHEBI:13193"/>
        <dbReference type="ChEBI" id="CHEBI:15378"/>
        <dbReference type="ChEBI" id="CHEBI:17499"/>
        <dbReference type="ChEBI" id="CHEBI:29950"/>
        <dbReference type="ChEBI" id="CHEBI:61963"/>
        <dbReference type="ChEBI" id="CHEBI:90618"/>
        <dbReference type="ChEBI" id="CHEBI:232372"/>
        <dbReference type="ChEBI" id="CHEBI:456215"/>
        <dbReference type="EC" id="2.8.1.11"/>
    </reaction>
</comment>
<dbReference type="PANTHER" id="PTHR10953:SF102">
    <property type="entry name" value="ADENYLYLTRANSFERASE AND SULFURTRANSFERASE MOCS3"/>
    <property type="match status" value="1"/>
</dbReference>
<dbReference type="InterPro" id="IPR001763">
    <property type="entry name" value="Rhodanese-like_dom"/>
</dbReference>
<comment type="pathway">
    <text evidence="14">tRNA modification; 5-methoxycarbonylmethyl-2-thiouridine-tRNA biosynthesis.</text>
</comment>
<comment type="caution">
    <text evidence="17">The sequence shown here is derived from an EMBL/GenBank/DDBJ whole genome shotgun (WGS) entry which is preliminary data.</text>
</comment>
<evidence type="ECO:0000256" key="4">
    <source>
        <dbReference type="ARBA" id="ARBA00022694"/>
    </source>
</evidence>
<feature type="binding site" evidence="14">
    <location>
        <position position="221"/>
    </location>
    <ligand>
        <name>Zn(2+)</name>
        <dbReference type="ChEBI" id="CHEBI:29105"/>
    </ligand>
</feature>
<comment type="catalytic activity">
    <reaction evidence="14">
        <text>[molybdopterin-synthase sulfur-carrier protein]-C-terminal Gly-Gly + ATP + H(+) = [molybdopterin-synthase sulfur-carrier protein]-C-terminal Gly-Gly-AMP + diphosphate</text>
        <dbReference type="Rhea" id="RHEA:43616"/>
        <dbReference type="Rhea" id="RHEA-COMP:12159"/>
        <dbReference type="Rhea" id="RHEA-COMP:12202"/>
        <dbReference type="ChEBI" id="CHEBI:15378"/>
        <dbReference type="ChEBI" id="CHEBI:30616"/>
        <dbReference type="ChEBI" id="CHEBI:33019"/>
        <dbReference type="ChEBI" id="CHEBI:90618"/>
        <dbReference type="ChEBI" id="CHEBI:90778"/>
        <dbReference type="EC" id="2.7.7.80"/>
    </reaction>
</comment>
<feature type="binding site" evidence="14">
    <location>
        <begin position="175"/>
        <end position="176"/>
    </location>
    <ligand>
        <name>ATP</name>
        <dbReference type="ChEBI" id="CHEBI:30616"/>
    </ligand>
</feature>
<organism evidence="17 18">
    <name type="scientific">Geosmithia morbida</name>
    <dbReference type="NCBI Taxonomy" id="1094350"/>
    <lineage>
        <taxon>Eukaryota</taxon>
        <taxon>Fungi</taxon>
        <taxon>Dikarya</taxon>
        <taxon>Ascomycota</taxon>
        <taxon>Pezizomycotina</taxon>
        <taxon>Sordariomycetes</taxon>
        <taxon>Hypocreomycetidae</taxon>
        <taxon>Hypocreales</taxon>
        <taxon>Bionectriaceae</taxon>
        <taxon>Geosmithia</taxon>
    </lineage>
</organism>
<gene>
    <name evidence="14" type="primary">uba4</name>
    <name evidence="14" type="synonym">cnxF</name>
    <name evidence="17" type="ORF">GMORB2_0715</name>
</gene>
<dbReference type="EC" id="2.8.1.11" evidence="14"/>
<feature type="domain" description="Rhodanese" evidence="16">
    <location>
        <begin position="346"/>
        <end position="454"/>
    </location>
</feature>
<dbReference type="Pfam" id="PF00899">
    <property type="entry name" value="ThiF"/>
    <property type="match status" value="1"/>
</dbReference>
<dbReference type="InterPro" id="IPR028885">
    <property type="entry name" value="MOCS3/Uba4"/>
</dbReference>
<name>A0A9P5D5A1_9HYPO</name>
<dbReference type="GO" id="GO:0061605">
    <property type="term" value="F:molybdopterin-synthase adenylyltransferase activity"/>
    <property type="evidence" value="ECO:0007669"/>
    <property type="project" value="UniProtKB-EC"/>
</dbReference>
<dbReference type="GO" id="GO:0005524">
    <property type="term" value="F:ATP binding"/>
    <property type="evidence" value="ECO:0007669"/>
    <property type="project" value="UniProtKB-KW"/>
</dbReference>
<dbReference type="EMBL" id="JAANYQ010000001">
    <property type="protein sequence ID" value="KAF4126977.1"/>
    <property type="molecule type" value="Genomic_DNA"/>
</dbReference>
<dbReference type="Gene3D" id="3.40.250.10">
    <property type="entry name" value="Rhodanese-like domain"/>
    <property type="match status" value="1"/>
</dbReference>
<keyword evidence="4 14" id="KW-0819">tRNA processing</keyword>
<dbReference type="GO" id="GO:0046872">
    <property type="term" value="F:metal ion binding"/>
    <property type="evidence" value="ECO:0007669"/>
    <property type="project" value="UniProtKB-KW"/>
</dbReference>
<dbReference type="OrthoDB" id="10261062at2759"/>
<dbReference type="InterPro" id="IPR035985">
    <property type="entry name" value="Ubiquitin-activating_enz"/>
</dbReference>
<keyword evidence="7 14" id="KW-0547">Nucleotide-binding</keyword>
<dbReference type="Proteomes" id="UP000749293">
    <property type="component" value="Unassembled WGS sequence"/>
</dbReference>
<proteinExistence type="inferred from homology"/>
<keyword evidence="8" id="KW-0833">Ubl conjugation pathway</keyword>
<feature type="binding site" evidence="14">
    <location>
        <position position="218"/>
    </location>
    <ligand>
        <name>Zn(2+)</name>
        <dbReference type="ChEBI" id="CHEBI:29105"/>
    </ligand>
</feature>
<evidence type="ECO:0000256" key="2">
    <source>
        <dbReference type="ARBA" id="ARBA00022490"/>
    </source>
</evidence>
<comment type="pathway">
    <text evidence="14">Cofactor biosynthesis; molybdopterin biosynthesis.</text>
</comment>
<feature type="binding site" evidence="14">
    <location>
        <position position="300"/>
    </location>
    <ligand>
        <name>Zn(2+)</name>
        <dbReference type="ChEBI" id="CHEBI:29105"/>
    </ligand>
</feature>
<dbReference type="CDD" id="cd00757">
    <property type="entry name" value="ThiF_MoeB_HesA_family"/>
    <property type="match status" value="1"/>
</dbReference>
<dbReference type="SMART" id="SM00450">
    <property type="entry name" value="RHOD"/>
    <property type="match status" value="1"/>
</dbReference>
<dbReference type="InterPro" id="IPR036873">
    <property type="entry name" value="Rhodanese-like_dom_sf"/>
</dbReference>
<comment type="similarity">
    <text evidence="14">In the N-terminal section; belongs to the HesA/MoeB/ThiF family. UBA4 subfamily.</text>
</comment>
<dbReference type="PANTHER" id="PTHR10953">
    <property type="entry name" value="UBIQUITIN-ACTIVATING ENZYME E1"/>
    <property type="match status" value="1"/>
</dbReference>
<evidence type="ECO:0000256" key="9">
    <source>
        <dbReference type="ARBA" id="ARBA00022833"/>
    </source>
</evidence>
<dbReference type="GO" id="GO:0032447">
    <property type="term" value="P:protein urmylation"/>
    <property type="evidence" value="ECO:0007669"/>
    <property type="project" value="TreeGrafter"/>
</dbReference>
<dbReference type="GO" id="GO:0002143">
    <property type="term" value="P:tRNA wobble position uridine thiolation"/>
    <property type="evidence" value="ECO:0007669"/>
    <property type="project" value="InterPro"/>
</dbReference>
<evidence type="ECO:0000256" key="7">
    <source>
        <dbReference type="ARBA" id="ARBA00022741"/>
    </source>
</evidence>
<dbReference type="GO" id="GO:0061604">
    <property type="term" value="F:molybdopterin-synthase sulfurtransferase activity"/>
    <property type="evidence" value="ECO:0007669"/>
    <property type="project" value="UniProtKB-EC"/>
</dbReference>
<keyword evidence="18" id="KW-1185">Reference proteome</keyword>
<dbReference type="InterPro" id="IPR000594">
    <property type="entry name" value="ThiF_NAD_FAD-bd"/>
</dbReference>
<evidence type="ECO:0000256" key="11">
    <source>
        <dbReference type="ARBA" id="ARBA00023150"/>
    </source>
</evidence>